<accession>A0ABN0SZU5</accession>
<proteinExistence type="predicted"/>
<name>A0ABN0SZU5_9GAMM</name>
<gene>
    <name evidence="1" type="ORF">GCM10009123_13760</name>
</gene>
<evidence type="ECO:0000313" key="2">
    <source>
        <dbReference type="Proteomes" id="UP001501221"/>
    </source>
</evidence>
<comment type="caution">
    <text evidence="1">The sequence shown here is derived from an EMBL/GenBank/DDBJ whole genome shotgun (WGS) entry which is preliminary data.</text>
</comment>
<protein>
    <recommendedName>
        <fullName evidence="3">HEPN domain-containing protein</fullName>
    </recommendedName>
</protein>
<keyword evidence="2" id="KW-1185">Reference proteome</keyword>
<reference evidence="1 2" key="1">
    <citation type="journal article" date="2019" name="Int. J. Syst. Evol. Microbiol.">
        <title>The Global Catalogue of Microorganisms (GCM) 10K type strain sequencing project: providing services to taxonomists for standard genome sequencing and annotation.</title>
        <authorList>
            <consortium name="The Broad Institute Genomics Platform"/>
            <consortium name="The Broad Institute Genome Sequencing Center for Infectious Disease"/>
            <person name="Wu L."/>
            <person name="Ma J."/>
        </authorList>
    </citation>
    <scope>NUCLEOTIDE SEQUENCE [LARGE SCALE GENOMIC DNA]</scope>
    <source>
        <strain evidence="1 2">JCM 16211</strain>
    </source>
</reference>
<sequence>MKVHKGEIAMDMLEDAIDLHYKTRYLSCVHLSAAASELLSGLCEINGFESSTQKLKQMVKDFYDSDSSFFSKPKVAIKRFNYPKNAIKHIDGVKDQYAYLSPESLSKMYIHQCQKMLAQFGLCLLKRL</sequence>
<dbReference type="EMBL" id="BAAAFM010000003">
    <property type="protein sequence ID" value="GAA0207493.1"/>
    <property type="molecule type" value="Genomic_DNA"/>
</dbReference>
<dbReference type="Proteomes" id="UP001501221">
    <property type="component" value="Unassembled WGS sequence"/>
</dbReference>
<organism evidence="1 2">
    <name type="scientific">Kangiella japonica</name>
    <dbReference type="NCBI Taxonomy" id="647384"/>
    <lineage>
        <taxon>Bacteria</taxon>
        <taxon>Pseudomonadati</taxon>
        <taxon>Pseudomonadota</taxon>
        <taxon>Gammaproteobacteria</taxon>
        <taxon>Kangiellales</taxon>
        <taxon>Kangiellaceae</taxon>
        <taxon>Kangiella</taxon>
    </lineage>
</organism>
<evidence type="ECO:0000313" key="1">
    <source>
        <dbReference type="EMBL" id="GAA0207493.1"/>
    </source>
</evidence>
<dbReference type="RefSeq" id="WP_343988507.1">
    <property type="nucleotide sequence ID" value="NZ_BAAAFM010000003.1"/>
</dbReference>
<evidence type="ECO:0008006" key="3">
    <source>
        <dbReference type="Google" id="ProtNLM"/>
    </source>
</evidence>